<dbReference type="AlphaFoldDB" id="A0AAU7XEH3"/>
<sequence>MIAEVTTNGGAAGVLLRSKSIIADDPASWSATEVGAGGMTESLVRPIYSALATRHSSVALGDDRAKRFLPSISPFACSRNDSADAVAALAGLVEPGDGLVFLQGDPVVLPDVLTAEISADGVQLVAEAPIESGPDPEIMRLGPADAADMLALATIAQPGPFTLEAQRLGVFWGVRRDGVLVAMAGERLGQPGFTEVSGVATHPDFRGLGLARRLSLRVAADICARGERPFLHAYAANAAAIALYRSIGFSVSRPMFVCFARRNA</sequence>
<dbReference type="PROSITE" id="PS51186">
    <property type="entry name" value="GNAT"/>
    <property type="match status" value="1"/>
</dbReference>
<dbReference type="RefSeq" id="WP_407051057.1">
    <property type="nucleotide sequence ID" value="NZ_CP158568.1"/>
</dbReference>
<organism evidence="2">
    <name type="scientific">Methyloraptor flagellatus</name>
    <dbReference type="NCBI Taxonomy" id="3162530"/>
    <lineage>
        <taxon>Bacteria</taxon>
        <taxon>Pseudomonadati</taxon>
        <taxon>Pseudomonadota</taxon>
        <taxon>Alphaproteobacteria</taxon>
        <taxon>Hyphomicrobiales</taxon>
        <taxon>Ancalomicrobiaceae</taxon>
        <taxon>Methyloraptor</taxon>
    </lineage>
</organism>
<proteinExistence type="predicted"/>
<dbReference type="SUPFAM" id="SSF55729">
    <property type="entry name" value="Acyl-CoA N-acyltransferases (Nat)"/>
    <property type="match status" value="1"/>
</dbReference>
<keyword evidence="2" id="KW-0012">Acyltransferase</keyword>
<dbReference type="InterPro" id="IPR000182">
    <property type="entry name" value="GNAT_dom"/>
</dbReference>
<dbReference type="GO" id="GO:0016747">
    <property type="term" value="F:acyltransferase activity, transferring groups other than amino-acyl groups"/>
    <property type="evidence" value="ECO:0007669"/>
    <property type="project" value="InterPro"/>
</dbReference>
<protein>
    <submittedName>
        <fullName evidence="2">GNAT family N-acetyltransferase</fullName>
        <ecNumber evidence="2">2.3.1.-</ecNumber>
    </submittedName>
</protein>
<evidence type="ECO:0000313" key="2">
    <source>
        <dbReference type="EMBL" id="XBY45961.1"/>
    </source>
</evidence>
<name>A0AAU7XEH3_9HYPH</name>
<dbReference type="EMBL" id="CP158568">
    <property type="protein sequence ID" value="XBY45961.1"/>
    <property type="molecule type" value="Genomic_DNA"/>
</dbReference>
<dbReference type="Pfam" id="PF08445">
    <property type="entry name" value="FR47"/>
    <property type="match status" value="1"/>
</dbReference>
<feature type="domain" description="N-acetyltransferase" evidence="1">
    <location>
        <begin position="136"/>
        <end position="264"/>
    </location>
</feature>
<dbReference type="Gene3D" id="3.40.630.30">
    <property type="match status" value="1"/>
</dbReference>
<dbReference type="InterPro" id="IPR016181">
    <property type="entry name" value="Acyl_CoA_acyltransferase"/>
</dbReference>
<reference evidence="2" key="1">
    <citation type="submission" date="2024-06" db="EMBL/GenBank/DDBJ databases">
        <title>Methylostella associata gen. nov., sp. nov., a novel Ancalomicrobiaceae-affiliated facultatively methylotrophic bacteria that feed on methanotrophs of the genus Methylococcus.</title>
        <authorList>
            <person name="Saltykova V."/>
            <person name="Danilova O.V."/>
            <person name="Oshkin I.Y."/>
            <person name="Belova S.E."/>
            <person name="Pimenov N.V."/>
            <person name="Dedysh S.N."/>
        </authorList>
    </citation>
    <scope>NUCLEOTIDE SEQUENCE</scope>
    <source>
        <strain evidence="2">S20</strain>
    </source>
</reference>
<dbReference type="KEGG" id="mflg:ABS361_06895"/>
<dbReference type="InterPro" id="IPR013653">
    <property type="entry name" value="GCN5-like_dom"/>
</dbReference>
<evidence type="ECO:0000259" key="1">
    <source>
        <dbReference type="PROSITE" id="PS51186"/>
    </source>
</evidence>
<gene>
    <name evidence="2" type="ORF">ABS361_06895</name>
</gene>
<accession>A0AAU7XEH3</accession>
<dbReference type="CDD" id="cd04301">
    <property type="entry name" value="NAT_SF"/>
    <property type="match status" value="1"/>
</dbReference>
<dbReference type="EC" id="2.3.1.-" evidence="2"/>
<keyword evidence="2" id="KW-0808">Transferase</keyword>